<gene>
    <name evidence="1" type="ORF">ACI2JU_18175</name>
</gene>
<dbReference type="RefSeq" id="WP_404676120.1">
    <property type="nucleotide sequence ID" value="NZ_JBJDOT010000030.1"/>
</dbReference>
<evidence type="ECO:0000313" key="1">
    <source>
        <dbReference type="EMBL" id="MFK3865784.1"/>
    </source>
</evidence>
<reference evidence="1 2" key="1">
    <citation type="submission" date="2024-11" db="EMBL/GenBank/DDBJ databases">
        <title>The Natural Products Discovery Center: Release of the First 8490 Sequenced Strains for Exploring Actinobacteria Biosynthetic Diversity.</title>
        <authorList>
            <person name="Kalkreuter E."/>
            <person name="Kautsar S.A."/>
            <person name="Yang D."/>
            <person name="Bader C.D."/>
            <person name="Teijaro C.N."/>
            <person name="Fluegel L."/>
            <person name="Davis C.M."/>
            <person name="Simpson J.R."/>
            <person name="Lauterbach L."/>
            <person name="Steele A.D."/>
            <person name="Gui C."/>
            <person name="Meng S."/>
            <person name="Li G."/>
            <person name="Viehrig K."/>
            <person name="Ye F."/>
            <person name="Su P."/>
            <person name="Kiefer A.F."/>
            <person name="Nichols A."/>
            <person name="Cepeda A.J."/>
            <person name="Yan W."/>
            <person name="Fan B."/>
            <person name="Jiang Y."/>
            <person name="Adhikari A."/>
            <person name="Zheng C.-J."/>
            <person name="Schuster L."/>
            <person name="Cowan T.M."/>
            <person name="Smanski M.J."/>
            <person name="Chevrette M.G."/>
            <person name="De Carvalho L.P.S."/>
            <person name="Shen B."/>
        </authorList>
    </citation>
    <scope>NUCLEOTIDE SEQUENCE [LARGE SCALE GENOMIC DNA]</scope>
    <source>
        <strain evidence="1 2">NPDC078403</strain>
    </source>
</reference>
<accession>A0ABW8L172</accession>
<name>A0ABW8L172_9GAMM</name>
<comment type="caution">
    <text evidence="1">The sequence shown here is derived from an EMBL/GenBank/DDBJ whole genome shotgun (WGS) entry which is preliminary data.</text>
</comment>
<proteinExistence type="predicted"/>
<organism evidence="1 2">
    <name type="scientific">Pseudoalteromonas rhizosphaerae</name>
    <dbReference type="NCBI Taxonomy" id="2518973"/>
    <lineage>
        <taxon>Bacteria</taxon>
        <taxon>Pseudomonadati</taxon>
        <taxon>Pseudomonadota</taxon>
        <taxon>Gammaproteobacteria</taxon>
        <taxon>Alteromonadales</taxon>
        <taxon>Pseudoalteromonadaceae</taxon>
        <taxon>Pseudoalteromonas</taxon>
    </lineage>
</organism>
<dbReference type="Proteomes" id="UP001620262">
    <property type="component" value="Unassembled WGS sequence"/>
</dbReference>
<keyword evidence="2" id="KW-1185">Reference proteome</keyword>
<protein>
    <submittedName>
        <fullName evidence="1">SUKH-3 domain-containing protein</fullName>
    </submittedName>
</protein>
<evidence type="ECO:0000313" key="2">
    <source>
        <dbReference type="Proteomes" id="UP001620262"/>
    </source>
</evidence>
<dbReference type="EMBL" id="JBJDOT010000030">
    <property type="protein sequence ID" value="MFK3865784.1"/>
    <property type="molecule type" value="Genomic_DNA"/>
</dbReference>
<dbReference type="InterPro" id="IPR025850">
    <property type="entry name" value="SUKH-3"/>
</dbReference>
<sequence>MNTEEYLDKLFFDAGWYEGRYIELDELRDSDTESHLAAVKILKEYGGLSVGETGPGRECAASDIEFYKRLRYEADGLCKEWGAKIGKLVAIANAHHQHIIVLVDSQSNLYIYTDPNEQLYYGGSFYEATAKLLLGLDYGCAIEKA</sequence>
<dbReference type="Pfam" id="PF14433">
    <property type="entry name" value="SUKH-3"/>
    <property type="match status" value="1"/>
</dbReference>